<reference evidence="2" key="1">
    <citation type="journal article" date="2014" name="Int. J. Syst. Evol. Microbiol.">
        <title>Complete genome sequence of Corynebacterium casei LMG S-19264T (=DSM 44701T), isolated from a smear-ripened cheese.</title>
        <authorList>
            <consortium name="US DOE Joint Genome Institute (JGI-PGF)"/>
            <person name="Walter F."/>
            <person name="Albersmeier A."/>
            <person name="Kalinowski J."/>
            <person name="Ruckert C."/>
        </authorList>
    </citation>
    <scope>NUCLEOTIDE SEQUENCE</scope>
    <source>
        <strain evidence="2">KCTC 12870</strain>
    </source>
</reference>
<sequence length="237" mass="25698">MNRNSPSEPQSGFTLVELLTVIAVTTILAALIIIAVGKAIETANTTKAATQIRQICLASQLYANEHSGHLPKVAADNVGLDDPQDYFFVTRNGVAELENTALAHYLESDAVAEAVLMAPSDDGLTEGGQEGRNFSYSFNFLINKGELAPGSSSPSGFEKALRTVNLSYIEKPEAKALVYEEELPNDSFCVWFIDRPTTRYGGESHVGFVDAHVELLPNEEIFGNSDLGDLVPANRQY</sequence>
<dbReference type="Gene3D" id="3.30.700.10">
    <property type="entry name" value="Glycoprotein, Type 4 Pilin"/>
    <property type="match status" value="1"/>
</dbReference>
<evidence type="ECO:0000313" key="3">
    <source>
        <dbReference type="Proteomes" id="UP000642829"/>
    </source>
</evidence>
<organism evidence="2 3">
    <name type="scientific">Cerasicoccus arenae</name>
    <dbReference type="NCBI Taxonomy" id="424488"/>
    <lineage>
        <taxon>Bacteria</taxon>
        <taxon>Pseudomonadati</taxon>
        <taxon>Verrucomicrobiota</taxon>
        <taxon>Opitutia</taxon>
        <taxon>Puniceicoccales</taxon>
        <taxon>Cerasicoccaceae</taxon>
        <taxon>Cerasicoccus</taxon>
    </lineage>
</organism>
<proteinExistence type="predicted"/>
<keyword evidence="1" id="KW-0472">Membrane</keyword>
<dbReference type="RefSeq" id="WP_189515613.1">
    <property type="nucleotide sequence ID" value="NZ_BMXG01000016.1"/>
</dbReference>
<evidence type="ECO:0008006" key="4">
    <source>
        <dbReference type="Google" id="ProtNLM"/>
    </source>
</evidence>
<accession>A0A8J3GDI3</accession>
<dbReference type="Pfam" id="PF07963">
    <property type="entry name" value="N_methyl"/>
    <property type="match status" value="1"/>
</dbReference>
<dbReference type="EMBL" id="BMXG01000016">
    <property type="protein sequence ID" value="GHC06652.1"/>
    <property type="molecule type" value="Genomic_DNA"/>
</dbReference>
<comment type="caution">
    <text evidence="2">The sequence shown here is derived from an EMBL/GenBank/DDBJ whole genome shotgun (WGS) entry which is preliminary data.</text>
</comment>
<feature type="transmembrane region" description="Helical" evidence="1">
    <location>
        <begin position="12"/>
        <end position="37"/>
    </location>
</feature>
<dbReference type="NCBIfam" id="TIGR02532">
    <property type="entry name" value="IV_pilin_GFxxxE"/>
    <property type="match status" value="1"/>
</dbReference>
<keyword evidence="1" id="KW-0812">Transmembrane</keyword>
<dbReference type="Proteomes" id="UP000642829">
    <property type="component" value="Unassembled WGS sequence"/>
</dbReference>
<gene>
    <name evidence="2" type="ORF">GCM10007047_24590</name>
</gene>
<dbReference type="SUPFAM" id="SSF54523">
    <property type="entry name" value="Pili subunits"/>
    <property type="match status" value="1"/>
</dbReference>
<evidence type="ECO:0000313" key="2">
    <source>
        <dbReference type="EMBL" id="GHC06652.1"/>
    </source>
</evidence>
<keyword evidence="3" id="KW-1185">Reference proteome</keyword>
<dbReference type="InterPro" id="IPR045584">
    <property type="entry name" value="Pilin-like"/>
</dbReference>
<evidence type="ECO:0000256" key="1">
    <source>
        <dbReference type="SAM" id="Phobius"/>
    </source>
</evidence>
<dbReference type="PANTHER" id="PTHR30093">
    <property type="entry name" value="GENERAL SECRETION PATHWAY PROTEIN G"/>
    <property type="match status" value="1"/>
</dbReference>
<dbReference type="PROSITE" id="PS00409">
    <property type="entry name" value="PROKAR_NTER_METHYL"/>
    <property type="match status" value="1"/>
</dbReference>
<protein>
    <recommendedName>
        <fullName evidence="4">Prepilin-type N-terminal cleavage/methylation domain-containing protein</fullName>
    </recommendedName>
</protein>
<dbReference type="AlphaFoldDB" id="A0A8J3GDI3"/>
<dbReference type="InterPro" id="IPR012902">
    <property type="entry name" value="N_methyl_site"/>
</dbReference>
<name>A0A8J3GDI3_9BACT</name>
<keyword evidence="1" id="KW-1133">Transmembrane helix</keyword>
<reference evidence="2" key="2">
    <citation type="submission" date="2020-09" db="EMBL/GenBank/DDBJ databases">
        <authorList>
            <person name="Sun Q."/>
            <person name="Kim S."/>
        </authorList>
    </citation>
    <scope>NUCLEOTIDE SEQUENCE</scope>
    <source>
        <strain evidence="2">KCTC 12870</strain>
    </source>
</reference>